<dbReference type="Proteomes" id="UP001367508">
    <property type="component" value="Unassembled WGS sequence"/>
</dbReference>
<protein>
    <submittedName>
        <fullName evidence="1">Uncharacterized protein</fullName>
    </submittedName>
</protein>
<reference evidence="1 2" key="1">
    <citation type="submission" date="2024-01" db="EMBL/GenBank/DDBJ databases">
        <title>The genomes of 5 underutilized Papilionoideae crops provide insights into root nodulation and disease resistanc.</title>
        <authorList>
            <person name="Jiang F."/>
        </authorList>
    </citation>
    <scope>NUCLEOTIDE SEQUENCE [LARGE SCALE GENOMIC DNA]</scope>
    <source>
        <strain evidence="1">LVBAO_FW01</strain>
        <tissue evidence="1">Leaves</tissue>
    </source>
</reference>
<organism evidence="1 2">
    <name type="scientific">Canavalia gladiata</name>
    <name type="common">Sword bean</name>
    <name type="synonym">Dolichos gladiatus</name>
    <dbReference type="NCBI Taxonomy" id="3824"/>
    <lineage>
        <taxon>Eukaryota</taxon>
        <taxon>Viridiplantae</taxon>
        <taxon>Streptophyta</taxon>
        <taxon>Embryophyta</taxon>
        <taxon>Tracheophyta</taxon>
        <taxon>Spermatophyta</taxon>
        <taxon>Magnoliopsida</taxon>
        <taxon>eudicotyledons</taxon>
        <taxon>Gunneridae</taxon>
        <taxon>Pentapetalae</taxon>
        <taxon>rosids</taxon>
        <taxon>fabids</taxon>
        <taxon>Fabales</taxon>
        <taxon>Fabaceae</taxon>
        <taxon>Papilionoideae</taxon>
        <taxon>50 kb inversion clade</taxon>
        <taxon>NPAAA clade</taxon>
        <taxon>indigoferoid/millettioid clade</taxon>
        <taxon>Phaseoleae</taxon>
        <taxon>Canavalia</taxon>
    </lineage>
</organism>
<evidence type="ECO:0000313" key="2">
    <source>
        <dbReference type="Proteomes" id="UP001367508"/>
    </source>
</evidence>
<dbReference type="AlphaFoldDB" id="A0AAN9LMY8"/>
<comment type="caution">
    <text evidence="1">The sequence shown here is derived from an EMBL/GenBank/DDBJ whole genome shotgun (WGS) entry which is preliminary data.</text>
</comment>
<evidence type="ECO:0000313" key="1">
    <source>
        <dbReference type="EMBL" id="KAK7338939.1"/>
    </source>
</evidence>
<keyword evidence="2" id="KW-1185">Reference proteome</keyword>
<accession>A0AAN9LMY8</accession>
<name>A0AAN9LMY8_CANGL</name>
<proteinExistence type="predicted"/>
<sequence>MLYFMLLALKPPPSHFILLLKCMLQYGIRALIAKALLGFHHDGAYSYSQSRGYIIGGKNHRQVCSYFGKLGHRVEVCYKKNGFPPNFAKYKGNAMSNSASHITIDNEKDDESTIEKKEAENGAWFPFTIKQCQALIALIKQPERHNDNTNQIISTLETCMTNQRQKMGNQTFGSHNGRSLDCSTPLFPMSISMTFSSKLKAYMRMVNYKSKGYIPSSPLKWPLAYKLTMSSSMRISKISTFGEQINMGVIHPRWPTNGSPREPS</sequence>
<gene>
    <name evidence="1" type="ORF">VNO77_19573</name>
</gene>
<dbReference type="EMBL" id="JAYMYQ010000004">
    <property type="protein sequence ID" value="KAK7338939.1"/>
    <property type="molecule type" value="Genomic_DNA"/>
</dbReference>